<evidence type="ECO:0000313" key="2">
    <source>
        <dbReference type="EMBL" id="MBB3940688.1"/>
    </source>
</evidence>
<comment type="caution">
    <text evidence="2">The sequence shown here is derived from an EMBL/GenBank/DDBJ whole genome shotgun (WGS) entry which is preliminary data.</text>
</comment>
<dbReference type="AlphaFoldDB" id="A0A7W6BZD0"/>
<gene>
    <name evidence="2" type="ORF">GGR39_002345</name>
</gene>
<evidence type="ECO:0008006" key="4">
    <source>
        <dbReference type="Google" id="ProtNLM"/>
    </source>
</evidence>
<feature type="signal peptide" evidence="1">
    <location>
        <begin position="1"/>
        <end position="32"/>
    </location>
</feature>
<protein>
    <recommendedName>
        <fullName evidence="4">Lipoprotein</fullName>
    </recommendedName>
</protein>
<dbReference type="Proteomes" id="UP000561459">
    <property type="component" value="Unassembled WGS sequence"/>
</dbReference>
<evidence type="ECO:0000256" key="1">
    <source>
        <dbReference type="SAM" id="SignalP"/>
    </source>
</evidence>
<sequence length="123" mass="13520">MHLPMSLVEMDVKRLVACLAAALLLSSCSTVANRRDDPPSFTGLTTKSLAEFQTCFAAVTDKGQTPSYLPKANGGTYTFDLRGYVLWVVDIIDRGADRQVTVHEINSMWGKNTHTAKLVQQCL</sequence>
<feature type="chain" id="PRO_5030759583" description="Lipoprotein" evidence="1">
    <location>
        <begin position="33"/>
        <end position="123"/>
    </location>
</feature>
<reference evidence="2 3" key="1">
    <citation type="submission" date="2020-08" db="EMBL/GenBank/DDBJ databases">
        <title>Genomic Encyclopedia of Type Strains, Phase IV (KMG-IV): sequencing the most valuable type-strain genomes for metagenomic binning, comparative biology and taxonomic classification.</title>
        <authorList>
            <person name="Goeker M."/>
        </authorList>
    </citation>
    <scope>NUCLEOTIDE SEQUENCE [LARGE SCALE GENOMIC DNA]</scope>
    <source>
        <strain evidence="2 3">DSM 27568</strain>
    </source>
</reference>
<evidence type="ECO:0000313" key="3">
    <source>
        <dbReference type="Proteomes" id="UP000561459"/>
    </source>
</evidence>
<name>A0A7W6BZD0_9SPHN</name>
<keyword evidence="3" id="KW-1185">Reference proteome</keyword>
<dbReference type="EMBL" id="JACIDY010000005">
    <property type="protein sequence ID" value="MBB3940688.1"/>
    <property type="molecule type" value="Genomic_DNA"/>
</dbReference>
<keyword evidence="1" id="KW-0732">Signal</keyword>
<organism evidence="2 3">
    <name type="scientific">Novosphingobium fluoreni</name>
    <dbReference type="NCBI Taxonomy" id="1391222"/>
    <lineage>
        <taxon>Bacteria</taxon>
        <taxon>Pseudomonadati</taxon>
        <taxon>Pseudomonadota</taxon>
        <taxon>Alphaproteobacteria</taxon>
        <taxon>Sphingomonadales</taxon>
        <taxon>Sphingomonadaceae</taxon>
        <taxon>Novosphingobium</taxon>
    </lineage>
</organism>
<proteinExistence type="predicted"/>
<accession>A0A7W6BZD0</accession>
<dbReference type="RefSeq" id="WP_221226104.1">
    <property type="nucleotide sequence ID" value="NZ_JACIDY010000005.1"/>
</dbReference>